<name>A0A660SG91_UNCW3</name>
<dbReference type="Proteomes" id="UP000268469">
    <property type="component" value="Unassembled WGS sequence"/>
</dbReference>
<dbReference type="Pfam" id="PF09685">
    <property type="entry name" value="MamF_MmsF"/>
    <property type="match status" value="1"/>
</dbReference>
<accession>A0A660SG91</accession>
<feature type="transmembrane region" description="Helical" evidence="5">
    <location>
        <begin position="15"/>
        <end position="32"/>
    </location>
</feature>
<evidence type="ECO:0000313" key="6">
    <source>
        <dbReference type="EMBL" id="RKX69835.1"/>
    </source>
</evidence>
<evidence type="ECO:0000256" key="2">
    <source>
        <dbReference type="ARBA" id="ARBA00022692"/>
    </source>
</evidence>
<protein>
    <recommendedName>
        <fullName evidence="8">DUF4870 domain-containing protein</fullName>
    </recommendedName>
</protein>
<keyword evidence="3 5" id="KW-1133">Transmembrane helix</keyword>
<organism evidence="6 7">
    <name type="scientific">candidate division WOR-3 bacterium</name>
    <dbReference type="NCBI Taxonomy" id="2052148"/>
    <lineage>
        <taxon>Bacteria</taxon>
        <taxon>Bacteria division WOR-3</taxon>
    </lineage>
</organism>
<evidence type="ECO:0000256" key="5">
    <source>
        <dbReference type="SAM" id="Phobius"/>
    </source>
</evidence>
<gene>
    <name evidence="6" type="ORF">DRP53_06990</name>
</gene>
<proteinExistence type="predicted"/>
<dbReference type="InterPro" id="IPR019109">
    <property type="entry name" value="MamF_MmsF"/>
</dbReference>
<keyword evidence="2 5" id="KW-0812">Transmembrane</keyword>
<evidence type="ECO:0008006" key="8">
    <source>
        <dbReference type="Google" id="ProtNLM"/>
    </source>
</evidence>
<comment type="subcellular location">
    <subcellularLocation>
        <location evidence="1">Membrane</location>
        <topology evidence="1">Multi-pass membrane protein</topology>
    </subcellularLocation>
</comment>
<comment type="caution">
    <text evidence="6">The sequence shown here is derived from an EMBL/GenBank/DDBJ whole genome shotgun (WGS) entry which is preliminary data.</text>
</comment>
<evidence type="ECO:0000256" key="4">
    <source>
        <dbReference type="ARBA" id="ARBA00023136"/>
    </source>
</evidence>
<sequence length="120" mass="14095">MSPKKKGGEEKEDRLIAALSYIFILGLIPYIAEKKDEFTRFHMRQGLALFVIWFIVFLGFYLLSFIFSPLGEGVSNFFKLLGNLTLLVYVILMVIWFYYAWQGQKREIGFVTKILKRVRV</sequence>
<keyword evidence="4 5" id="KW-0472">Membrane</keyword>
<reference evidence="6 7" key="1">
    <citation type="submission" date="2018-06" db="EMBL/GenBank/DDBJ databases">
        <title>Extensive metabolic versatility and redundancy in microbially diverse, dynamic hydrothermal sediments.</title>
        <authorList>
            <person name="Dombrowski N."/>
            <person name="Teske A."/>
            <person name="Baker B.J."/>
        </authorList>
    </citation>
    <scope>NUCLEOTIDE SEQUENCE [LARGE SCALE GENOMIC DNA]</scope>
    <source>
        <strain evidence="6">B36_G15</strain>
    </source>
</reference>
<evidence type="ECO:0000313" key="7">
    <source>
        <dbReference type="Proteomes" id="UP000268469"/>
    </source>
</evidence>
<dbReference type="EMBL" id="QNBE01000064">
    <property type="protein sequence ID" value="RKX69835.1"/>
    <property type="molecule type" value="Genomic_DNA"/>
</dbReference>
<evidence type="ECO:0000256" key="3">
    <source>
        <dbReference type="ARBA" id="ARBA00022989"/>
    </source>
</evidence>
<evidence type="ECO:0000256" key="1">
    <source>
        <dbReference type="ARBA" id="ARBA00004141"/>
    </source>
</evidence>
<dbReference type="AlphaFoldDB" id="A0A660SG91"/>
<feature type="transmembrane region" description="Helical" evidence="5">
    <location>
        <begin position="80"/>
        <end position="101"/>
    </location>
</feature>
<feature type="transmembrane region" description="Helical" evidence="5">
    <location>
        <begin position="47"/>
        <end position="68"/>
    </location>
</feature>